<protein>
    <submittedName>
        <fullName evidence="1">Uncharacterized protein</fullName>
    </submittedName>
</protein>
<dbReference type="InParanoid" id="A0A0C3F7Z5"/>
<organism evidence="1 2">
    <name type="scientific">Piloderma croceum (strain F 1598)</name>
    <dbReference type="NCBI Taxonomy" id="765440"/>
    <lineage>
        <taxon>Eukaryota</taxon>
        <taxon>Fungi</taxon>
        <taxon>Dikarya</taxon>
        <taxon>Basidiomycota</taxon>
        <taxon>Agaricomycotina</taxon>
        <taxon>Agaricomycetes</taxon>
        <taxon>Agaricomycetidae</taxon>
        <taxon>Atheliales</taxon>
        <taxon>Atheliaceae</taxon>
        <taxon>Piloderma</taxon>
    </lineage>
</organism>
<reference evidence="2" key="2">
    <citation type="submission" date="2015-01" db="EMBL/GenBank/DDBJ databases">
        <title>Evolutionary Origins and Diversification of the Mycorrhizal Mutualists.</title>
        <authorList>
            <consortium name="DOE Joint Genome Institute"/>
            <consortium name="Mycorrhizal Genomics Consortium"/>
            <person name="Kohler A."/>
            <person name="Kuo A."/>
            <person name="Nagy L.G."/>
            <person name="Floudas D."/>
            <person name="Copeland A."/>
            <person name="Barry K.W."/>
            <person name="Cichocki N."/>
            <person name="Veneault-Fourrey C."/>
            <person name="LaButti K."/>
            <person name="Lindquist E.A."/>
            <person name="Lipzen A."/>
            <person name="Lundell T."/>
            <person name="Morin E."/>
            <person name="Murat C."/>
            <person name="Riley R."/>
            <person name="Ohm R."/>
            <person name="Sun H."/>
            <person name="Tunlid A."/>
            <person name="Henrissat B."/>
            <person name="Grigoriev I.V."/>
            <person name="Hibbett D.S."/>
            <person name="Martin F."/>
        </authorList>
    </citation>
    <scope>NUCLEOTIDE SEQUENCE [LARGE SCALE GENOMIC DNA]</scope>
    <source>
        <strain evidence="2">F 1598</strain>
    </source>
</reference>
<dbReference type="AlphaFoldDB" id="A0A0C3F7Z5"/>
<accession>A0A0C3F7Z5</accession>
<dbReference type="Proteomes" id="UP000054166">
    <property type="component" value="Unassembled WGS sequence"/>
</dbReference>
<gene>
    <name evidence="1" type="ORF">PILCRDRAFT_517017</name>
</gene>
<dbReference type="HOGENOM" id="CLU_2251069_0_0_1"/>
<sequence>MGRCLVRVRVNCLEYTHSEVLYTHDASLDASILNPLQLPALRTIRFSQCSLSSLCPRLVESDSRRAAHSSCIQVRWIVCVMLRNCASPPICRHGLRNNDNDICS</sequence>
<keyword evidence="2" id="KW-1185">Reference proteome</keyword>
<proteinExistence type="predicted"/>
<name>A0A0C3F7Z5_PILCF</name>
<reference evidence="1 2" key="1">
    <citation type="submission" date="2014-04" db="EMBL/GenBank/DDBJ databases">
        <authorList>
            <consortium name="DOE Joint Genome Institute"/>
            <person name="Kuo A."/>
            <person name="Tarkka M."/>
            <person name="Buscot F."/>
            <person name="Kohler A."/>
            <person name="Nagy L.G."/>
            <person name="Floudas D."/>
            <person name="Copeland A."/>
            <person name="Barry K.W."/>
            <person name="Cichocki N."/>
            <person name="Veneault-Fourrey C."/>
            <person name="LaButti K."/>
            <person name="Lindquist E.A."/>
            <person name="Lipzen A."/>
            <person name="Lundell T."/>
            <person name="Morin E."/>
            <person name="Murat C."/>
            <person name="Sun H."/>
            <person name="Tunlid A."/>
            <person name="Henrissat B."/>
            <person name="Grigoriev I.V."/>
            <person name="Hibbett D.S."/>
            <person name="Martin F."/>
            <person name="Nordberg H.P."/>
            <person name="Cantor M.N."/>
            <person name="Hua S.X."/>
        </authorList>
    </citation>
    <scope>NUCLEOTIDE SEQUENCE [LARGE SCALE GENOMIC DNA]</scope>
    <source>
        <strain evidence="1 2">F 1598</strain>
    </source>
</reference>
<evidence type="ECO:0000313" key="2">
    <source>
        <dbReference type="Proteomes" id="UP000054166"/>
    </source>
</evidence>
<dbReference type="EMBL" id="KN833002">
    <property type="protein sequence ID" value="KIM80780.1"/>
    <property type="molecule type" value="Genomic_DNA"/>
</dbReference>
<evidence type="ECO:0000313" key="1">
    <source>
        <dbReference type="EMBL" id="KIM80780.1"/>
    </source>
</evidence>